<organism evidence="1 2">
    <name type="scientific">Solanum commersonii</name>
    <name type="common">Commerson's wild potato</name>
    <name type="synonym">Commerson's nightshade</name>
    <dbReference type="NCBI Taxonomy" id="4109"/>
    <lineage>
        <taxon>Eukaryota</taxon>
        <taxon>Viridiplantae</taxon>
        <taxon>Streptophyta</taxon>
        <taxon>Embryophyta</taxon>
        <taxon>Tracheophyta</taxon>
        <taxon>Spermatophyta</taxon>
        <taxon>Magnoliopsida</taxon>
        <taxon>eudicotyledons</taxon>
        <taxon>Gunneridae</taxon>
        <taxon>Pentapetalae</taxon>
        <taxon>asterids</taxon>
        <taxon>lamiids</taxon>
        <taxon>Solanales</taxon>
        <taxon>Solanaceae</taxon>
        <taxon>Solanoideae</taxon>
        <taxon>Solaneae</taxon>
        <taxon>Solanum</taxon>
    </lineage>
</organism>
<dbReference type="PANTHER" id="PTHR10492">
    <property type="match status" value="1"/>
</dbReference>
<dbReference type="AlphaFoldDB" id="A0A9J5VZI4"/>
<comment type="caution">
    <text evidence="1">The sequence shown here is derived from an EMBL/GenBank/DDBJ whole genome shotgun (WGS) entry which is preliminary data.</text>
</comment>
<dbReference type="OrthoDB" id="1733375at2759"/>
<dbReference type="Proteomes" id="UP000824120">
    <property type="component" value="Unassembled WGS sequence"/>
</dbReference>
<evidence type="ECO:0000313" key="2">
    <source>
        <dbReference type="Proteomes" id="UP000824120"/>
    </source>
</evidence>
<protein>
    <submittedName>
        <fullName evidence="1">Uncharacterized protein</fullName>
    </submittedName>
</protein>
<sequence>MQTDETQSRPDLISRIFRSKVEELKTDITKRLCALKYNPFLPDKFNCHMNVEVCSDIKVVKYLYKYICKGQDKIAFCVQDSDTNRKIDEIKEFNLLGGSRLLSLRGLFGFSISEMSPSVSHLQLHLEGQQFVSFRNDTDIHTIVNNPMI</sequence>
<accession>A0A9J5VZI4</accession>
<keyword evidence="2" id="KW-1185">Reference proteome</keyword>
<dbReference type="PANTHER" id="PTHR10492:SF100">
    <property type="entry name" value="ATP-DEPENDENT DNA HELICASE"/>
    <property type="match status" value="1"/>
</dbReference>
<evidence type="ECO:0000313" key="1">
    <source>
        <dbReference type="EMBL" id="KAG5568540.1"/>
    </source>
</evidence>
<name>A0A9J5VZI4_SOLCO</name>
<gene>
    <name evidence="1" type="ORF">H5410_064442</name>
</gene>
<dbReference type="EMBL" id="JACXVP010000095">
    <property type="protein sequence ID" value="KAG5568540.1"/>
    <property type="molecule type" value="Genomic_DNA"/>
</dbReference>
<reference evidence="1" key="1">
    <citation type="submission" date="2020-09" db="EMBL/GenBank/DDBJ databases">
        <title>De no assembly of potato wild relative species, Solanum commersonii.</title>
        <authorList>
            <person name="Cho K."/>
        </authorList>
    </citation>
    <scope>NUCLEOTIDE SEQUENCE</scope>
    <source>
        <strain evidence="1">LZ3.2</strain>
        <tissue evidence="1">Leaf</tissue>
    </source>
</reference>
<proteinExistence type="predicted"/>